<proteinExistence type="predicted"/>
<sequence>MPKNNIILDLKQRKRQKEQKAKDEKRKIEQLAKSKKYSTEVLVASSPLGEVYHDLFNKKDRMDAKMQSDINRTTNDIDTLLYKLNKKIENKTSLVDYKISQKEEQIKERLKY</sequence>
<dbReference type="RefSeq" id="WP_095608734.1">
    <property type="nucleotide sequence ID" value="NZ_CAUHCB010000002.1"/>
</dbReference>
<evidence type="ECO:0000313" key="5">
    <source>
        <dbReference type="Proteomes" id="UP000246004"/>
    </source>
</evidence>
<accession>A0A2A2HDP4</accession>
<dbReference type="EMBL" id="LWMS01000042">
    <property type="protein sequence ID" value="PWL07942.1"/>
    <property type="molecule type" value="Genomic_DNA"/>
</dbReference>
<comment type="caution">
    <text evidence="2">The sequence shown here is derived from an EMBL/GenBank/DDBJ whole genome shotgun (WGS) entry which is preliminary data.</text>
</comment>
<feature type="region of interest" description="Disordered" evidence="1">
    <location>
        <begin position="1"/>
        <end position="27"/>
    </location>
</feature>
<keyword evidence="4" id="KW-1185">Reference proteome</keyword>
<reference evidence="2 4" key="2">
    <citation type="journal article" date="2017" name="BMC Genomics">
        <title>Genomic analysis of methanogenic archaea reveals a shift towards energy conservation.</title>
        <authorList>
            <person name="Gilmore S.P."/>
            <person name="Henske J.K."/>
            <person name="Sexton J.A."/>
            <person name="Solomon K.V."/>
            <person name="Seppala S."/>
            <person name="Yoo J.I."/>
            <person name="Huyett L.M."/>
            <person name="Pressman A."/>
            <person name="Cogan J.Z."/>
            <person name="Kivenson V."/>
            <person name="Peng X."/>
            <person name="Tan Y."/>
            <person name="Valentine D.L."/>
            <person name="O'Malley M.A."/>
        </authorList>
    </citation>
    <scope>NUCLEOTIDE SEQUENCE [LARGE SCALE GENOMIC DNA]</scope>
    <source>
        <strain evidence="2 4">1R-7</strain>
    </source>
</reference>
<protein>
    <submittedName>
        <fullName evidence="2">Uncharacterized protein</fullName>
    </submittedName>
</protein>
<feature type="compositionally biased region" description="Basic and acidic residues" evidence="1">
    <location>
        <begin position="18"/>
        <end position="27"/>
    </location>
</feature>
<dbReference type="EMBL" id="LMVN01000019">
    <property type="protein sequence ID" value="PAV07364.1"/>
    <property type="molecule type" value="Genomic_DNA"/>
</dbReference>
<evidence type="ECO:0000313" key="3">
    <source>
        <dbReference type="EMBL" id="PWL07942.1"/>
    </source>
</evidence>
<dbReference type="Proteomes" id="UP000246004">
    <property type="component" value="Unassembled WGS sequence"/>
</dbReference>
<evidence type="ECO:0000313" key="2">
    <source>
        <dbReference type="EMBL" id="PAV07364.1"/>
    </source>
</evidence>
<dbReference type="OrthoDB" id="386352at2157"/>
<name>A0A2A2HDP4_9EURY</name>
<evidence type="ECO:0000256" key="1">
    <source>
        <dbReference type="SAM" id="MobiDB-lite"/>
    </source>
</evidence>
<evidence type="ECO:0000313" key="4">
    <source>
        <dbReference type="Proteomes" id="UP000217528"/>
    </source>
</evidence>
<dbReference type="Proteomes" id="UP000217528">
    <property type="component" value="Unassembled WGS sequence"/>
</dbReference>
<reference evidence="3 5" key="1">
    <citation type="submission" date="2016-04" db="EMBL/GenBank/DDBJ databases">
        <title>Genome sequence of Methanosphaera cuniculi DSM 4103.</title>
        <authorList>
            <person name="Poehlein A."/>
            <person name="Seedorf H."/>
            <person name="Daniel R."/>
        </authorList>
    </citation>
    <scope>NUCLEOTIDE SEQUENCE [LARGE SCALE GENOMIC DNA]</scope>
    <source>
        <strain evidence="3 5">DSM 4103</strain>
    </source>
</reference>
<organism evidence="2 4">
    <name type="scientific">Methanosphaera cuniculi</name>
    <dbReference type="NCBI Taxonomy" id="1077256"/>
    <lineage>
        <taxon>Archaea</taxon>
        <taxon>Methanobacteriati</taxon>
        <taxon>Methanobacteriota</taxon>
        <taxon>Methanomada group</taxon>
        <taxon>Methanobacteria</taxon>
        <taxon>Methanobacteriales</taxon>
        <taxon>Methanobacteriaceae</taxon>
        <taxon>Methanosphaera</taxon>
    </lineage>
</organism>
<gene>
    <name evidence="2" type="ORF">ASJ82_00535</name>
    <name evidence="3" type="ORF">MSCUN_11850</name>
</gene>
<dbReference type="AlphaFoldDB" id="A0A2A2HDP4"/>